<dbReference type="InterPro" id="IPR013946">
    <property type="entry name" value="NCA2-like"/>
</dbReference>
<organism evidence="7 8">
    <name type="scientific">Elliptochloris bilobata</name>
    <dbReference type="NCBI Taxonomy" id="381761"/>
    <lineage>
        <taxon>Eukaryota</taxon>
        <taxon>Viridiplantae</taxon>
        <taxon>Chlorophyta</taxon>
        <taxon>core chlorophytes</taxon>
        <taxon>Trebouxiophyceae</taxon>
        <taxon>Trebouxiophyceae incertae sedis</taxon>
        <taxon>Elliptochloris clade</taxon>
        <taxon>Elliptochloris</taxon>
    </lineage>
</organism>
<dbReference type="Pfam" id="PF08637">
    <property type="entry name" value="NCA2"/>
    <property type="match status" value="2"/>
</dbReference>
<keyword evidence="8" id="KW-1185">Reference proteome</keyword>
<gene>
    <name evidence="7" type="ORF">WJX81_003113</name>
</gene>
<dbReference type="Proteomes" id="UP001445335">
    <property type="component" value="Unassembled WGS sequence"/>
</dbReference>
<keyword evidence="3" id="KW-1133">Transmembrane helix</keyword>
<evidence type="ECO:0008006" key="9">
    <source>
        <dbReference type="Google" id="ProtNLM"/>
    </source>
</evidence>
<evidence type="ECO:0000256" key="1">
    <source>
        <dbReference type="ARBA" id="ARBA00004225"/>
    </source>
</evidence>
<keyword evidence="2" id="KW-0812">Transmembrane</keyword>
<evidence type="ECO:0000256" key="4">
    <source>
        <dbReference type="ARBA" id="ARBA00023128"/>
    </source>
</evidence>
<feature type="region of interest" description="Disordered" evidence="6">
    <location>
        <begin position="169"/>
        <end position="192"/>
    </location>
</feature>
<evidence type="ECO:0000256" key="6">
    <source>
        <dbReference type="SAM" id="MobiDB-lite"/>
    </source>
</evidence>
<evidence type="ECO:0000313" key="8">
    <source>
        <dbReference type="Proteomes" id="UP001445335"/>
    </source>
</evidence>
<proteinExistence type="predicted"/>
<dbReference type="PANTHER" id="PTHR28234">
    <property type="entry name" value="NUCLEAR CONTROL OF ATPASE PROTEIN 2"/>
    <property type="match status" value="1"/>
</dbReference>
<feature type="region of interest" description="Disordered" evidence="6">
    <location>
        <begin position="486"/>
        <end position="535"/>
    </location>
</feature>
<evidence type="ECO:0000256" key="5">
    <source>
        <dbReference type="ARBA" id="ARBA00023136"/>
    </source>
</evidence>
<dbReference type="PANTHER" id="PTHR28234:SF1">
    <property type="entry name" value="NUCLEAR CONTROL OF ATPASE PROTEIN 2"/>
    <property type="match status" value="1"/>
</dbReference>
<feature type="region of interest" description="Disordered" evidence="6">
    <location>
        <begin position="284"/>
        <end position="318"/>
    </location>
</feature>
<dbReference type="EMBL" id="JALJOU010000009">
    <property type="protein sequence ID" value="KAK9841994.1"/>
    <property type="molecule type" value="Genomic_DNA"/>
</dbReference>
<sequence>MLGGIVWLPFAAAKHLLLALAPSQVGAPADVWPVAGLDAERASCILYALRQAAATEEEVTVVEEWLSALQMAQVTSDRLMHDLNKLEASRRFWAERLAAGQHRAFLLLARGPTSFVREILALLRGPRHARDRRIRQQHADDEDALTASDQIERRVFVLGMLRERLGEVGDGAAGGGGNGAPPQHAQDDRAPAAAAPDVRVRCALLAAAKGAAGECASSIVEAVEAVEAAVHELAGTAPAPPEPEGSRLLRMAGGALRRASGSIARQVARAAGALRRVVLRGQAADDAHGNGDGGDGSVAAASERQGAPGSGPVPDSAAERATMRTLWRAAELLRVEPVLARGGVGGGGGVSAQAALAAAAAEAARRRGLVAIPRWLLAPSRYQRHWVRYGAASAAGAFAVHFLYRHSRLAGSSDLEDWAARAYASLAGALVEHVLEPLAALRDHLFNTFRQRPSMATPEEFETERKSLARMLAAYESDYLRSHGGRLPDDLAPAATAPNHTDAPARDTAKSAPGSPTMPAAKGSSPTQDEGGDQEDALAPGMALLMRSYEDELKRPIRSALGGQLARSLLIQLQKLKVDTEAAMLELDQIMRQNELTIAVVAALPALAIASFALAALRAWLTPSPPDPRWEALPARMAMVEVERAVAALAAAHDPAAKEAARGALIWRAHRVFKTAAALFRRHAGLGFVLARAAASEWPSLRRDLIELAAPGGDPTLKAAVCARIMRAYSLFQPA</sequence>
<comment type="subcellular location">
    <subcellularLocation>
        <location evidence="1">Mitochondrion membrane</location>
        <topology evidence="1">Multi-pass membrane protein</topology>
    </subcellularLocation>
</comment>
<dbReference type="GO" id="GO:0005741">
    <property type="term" value="C:mitochondrial outer membrane"/>
    <property type="evidence" value="ECO:0007669"/>
    <property type="project" value="TreeGrafter"/>
</dbReference>
<keyword evidence="5" id="KW-0472">Membrane</keyword>
<evidence type="ECO:0000313" key="7">
    <source>
        <dbReference type="EMBL" id="KAK9841994.1"/>
    </source>
</evidence>
<comment type="caution">
    <text evidence="7">The sequence shown here is derived from an EMBL/GenBank/DDBJ whole genome shotgun (WGS) entry which is preliminary data.</text>
</comment>
<keyword evidence="4" id="KW-0496">Mitochondrion</keyword>
<dbReference type="AlphaFoldDB" id="A0AAW1S6T6"/>
<feature type="compositionally biased region" description="Gly residues" evidence="6">
    <location>
        <begin position="169"/>
        <end position="179"/>
    </location>
</feature>
<evidence type="ECO:0000256" key="3">
    <source>
        <dbReference type="ARBA" id="ARBA00022989"/>
    </source>
</evidence>
<reference evidence="7 8" key="1">
    <citation type="journal article" date="2024" name="Nat. Commun.">
        <title>Phylogenomics reveals the evolutionary origins of lichenization in chlorophyte algae.</title>
        <authorList>
            <person name="Puginier C."/>
            <person name="Libourel C."/>
            <person name="Otte J."/>
            <person name="Skaloud P."/>
            <person name="Haon M."/>
            <person name="Grisel S."/>
            <person name="Petersen M."/>
            <person name="Berrin J.G."/>
            <person name="Delaux P.M."/>
            <person name="Dal Grande F."/>
            <person name="Keller J."/>
        </authorList>
    </citation>
    <scope>NUCLEOTIDE SEQUENCE [LARGE SCALE GENOMIC DNA]</scope>
    <source>
        <strain evidence="7 8">SAG 245.80</strain>
    </source>
</reference>
<evidence type="ECO:0000256" key="2">
    <source>
        <dbReference type="ARBA" id="ARBA00022692"/>
    </source>
</evidence>
<accession>A0AAW1S6T6</accession>
<name>A0AAW1S6T6_9CHLO</name>
<protein>
    <recommendedName>
        <fullName evidence="9">Nuclear control of ATPase protein 2</fullName>
    </recommendedName>
</protein>